<dbReference type="EMBL" id="CM045765">
    <property type="protein sequence ID" value="KAI8000673.1"/>
    <property type="molecule type" value="Genomic_DNA"/>
</dbReference>
<keyword evidence="2" id="KW-1185">Reference proteome</keyword>
<gene>
    <name evidence="1" type="ORF">LOK49_LG09G01757</name>
</gene>
<comment type="caution">
    <text evidence="1">The sequence shown here is derived from an EMBL/GenBank/DDBJ whole genome shotgun (WGS) entry which is preliminary data.</text>
</comment>
<reference evidence="1 2" key="1">
    <citation type="journal article" date="2022" name="Plant J.">
        <title>Chromosome-level genome of Camellia lanceoleosa provides a valuable resource for understanding genome evolution and self-incompatibility.</title>
        <authorList>
            <person name="Gong W."/>
            <person name="Xiao S."/>
            <person name="Wang L."/>
            <person name="Liao Z."/>
            <person name="Chang Y."/>
            <person name="Mo W."/>
            <person name="Hu G."/>
            <person name="Li W."/>
            <person name="Zhao G."/>
            <person name="Zhu H."/>
            <person name="Hu X."/>
            <person name="Ji K."/>
            <person name="Xiang X."/>
            <person name="Song Q."/>
            <person name="Yuan D."/>
            <person name="Jin S."/>
            <person name="Zhang L."/>
        </authorList>
    </citation>
    <scope>NUCLEOTIDE SEQUENCE [LARGE SCALE GENOMIC DNA]</scope>
    <source>
        <strain evidence="1">SQ_2022a</strain>
    </source>
</reference>
<proteinExistence type="predicted"/>
<organism evidence="1 2">
    <name type="scientific">Camellia lanceoleosa</name>
    <dbReference type="NCBI Taxonomy" id="1840588"/>
    <lineage>
        <taxon>Eukaryota</taxon>
        <taxon>Viridiplantae</taxon>
        <taxon>Streptophyta</taxon>
        <taxon>Embryophyta</taxon>
        <taxon>Tracheophyta</taxon>
        <taxon>Spermatophyta</taxon>
        <taxon>Magnoliopsida</taxon>
        <taxon>eudicotyledons</taxon>
        <taxon>Gunneridae</taxon>
        <taxon>Pentapetalae</taxon>
        <taxon>asterids</taxon>
        <taxon>Ericales</taxon>
        <taxon>Theaceae</taxon>
        <taxon>Camellia</taxon>
    </lineage>
</organism>
<name>A0ACC0GJK7_9ERIC</name>
<evidence type="ECO:0000313" key="2">
    <source>
        <dbReference type="Proteomes" id="UP001060215"/>
    </source>
</evidence>
<dbReference type="Proteomes" id="UP001060215">
    <property type="component" value="Chromosome 8"/>
</dbReference>
<evidence type="ECO:0000313" key="1">
    <source>
        <dbReference type="EMBL" id="KAI8000673.1"/>
    </source>
</evidence>
<accession>A0ACC0GJK7</accession>
<protein>
    <submittedName>
        <fullName evidence="1">Translocon-associated protein subunit alpha</fullName>
    </submittedName>
</protein>
<sequence length="105" mass="11057">MRLQCPHGVAQDSFRAFYTILVVARSQSDSDVEVSEAAEAAIEGGDLGVIGDNVEVFRDRNFSPAPGVETICFFPKNPSPSVAAGAGEEGELIVGMKNEGDIVIS</sequence>